<evidence type="ECO:0000313" key="1">
    <source>
        <dbReference type="EMBL" id="ABE53758.1"/>
    </source>
</evidence>
<evidence type="ECO:0000313" key="2">
    <source>
        <dbReference type="Proteomes" id="UP000001982"/>
    </source>
</evidence>
<dbReference type="KEGG" id="sdn:Sden_0466"/>
<dbReference type="eggNOG" id="COG1819">
    <property type="taxonomic scope" value="Bacteria"/>
</dbReference>
<dbReference type="AlphaFoldDB" id="Q12S18"/>
<proteinExistence type="predicted"/>
<dbReference type="OrthoDB" id="9793805at2"/>
<dbReference type="Pfam" id="PF13528">
    <property type="entry name" value="Glyco_trans_1_3"/>
    <property type="match status" value="2"/>
</dbReference>
<dbReference type="HOGENOM" id="CLU_048991_0_0_6"/>
<organism evidence="1 2">
    <name type="scientific">Shewanella denitrificans (strain OS217 / ATCC BAA-1090 / DSM 15013)</name>
    <dbReference type="NCBI Taxonomy" id="318161"/>
    <lineage>
        <taxon>Bacteria</taxon>
        <taxon>Pseudomonadati</taxon>
        <taxon>Pseudomonadota</taxon>
        <taxon>Gammaproteobacteria</taxon>
        <taxon>Alteromonadales</taxon>
        <taxon>Shewanellaceae</taxon>
        <taxon>Shewanella</taxon>
    </lineage>
</organism>
<accession>Q12S18</accession>
<dbReference type="EMBL" id="CP000302">
    <property type="protein sequence ID" value="ABE53758.1"/>
    <property type="molecule type" value="Genomic_DNA"/>
</dbReference>
<name>Q12S18_SHEDO</name>
<dbReference type="RefSeq" id="WP_011494924.1">
    <property type="nucleotide sequence ID" value="NC_007954.1"/>
</dbReference>
<keyword evidence="2" id="KW-1185">Reference proteome</keyword>
<dbReference type="STRING" id="318161.Sden_0466"/>
<dbReference type="NCBIfam" id="TIGR00661">
    <property type="entry name" value="MJ1255"/>
    <property type="match status" value="1"/>
</dbReference>
<protein>
    <recommendedName>
        <fullName evidence="3">Glycosyltransferase</fullName>
    </recommendedName>
</protein>
<dbReference type="SUPFAM" id="SSF53756">
    <property type="entry name" value="UDP-Glycosyltransferase/glycogen phosphorylase"/>
    <property type="match status" value="1"/>
</dbReference>
<gene>
    <name evidence="1" type="ordered locus">Sden_0466</name>
</gene>
<dbReference type="CAZy" id="GT1">
    <property type="family name" value="Glycosyltransferase Family 1"/>
</dbReference>
<dbReference type="InterPro" id="IPR005262">
    <property type="entry name" value="MJ1255-like"/>
</dbReference>
<reference evidence="1 2" key="1">
    <citation type="submission" date="2006-03" db="EMBL/GenBank/DDBJ databases">
        <title>Complete sequence of Shewanella denitrificans OS217.</title>
        <authorList>
            <consortium name="US DOE Joint Genome Institute"/>
            <person name="Copeland A."/>
            <person name="Lucas S."/>
            <person name="Lapidus A."/>
            <person name="Barry K."/>
            <person name="Detter J.C."/>
            <person name="Glavina del Rio T."/>
            <person name="Hammon N."/>
            <person name="Israni S."/>
            <person name="Dalin E."/>
            <person name="Tice H."/>
            <person name="Pitluck S."/>
            <person name="Brettin T."/>
            <person name="Bruce D."/>
            <person name="Han C."/>
            <person name="Tapia R."/>
            <person name="Gilna P."/>
            <person name="Kiss H."/>
            <person name="Schmutz J."/>
            <person name="Larimer F."/>
            <person name="Land M."/>
            <person name="Hauser L."/>
            <person name="Kyrpides N."/>
            <person name="Lykidis A."/>
            <person name="Richardson P."/>
        </authorList>
    </citation>
    <scope>NUCLEOTIDE SEQUENCE [LARGE SCALE GENOMIC DNA]</scope>
    <source>
        <strain evidence="2">OS217 / ATCC BAA-1090 / DSM 15013</strain>
    </source>
</reference>
<evidence type="ECO:0008006" key="3">
    <source>
        <dbReference type="Google" id="ProtNLM"/>
    </source>
</evidence>
<sequence length="351" mass="39368">MRILYGVQGTGNGHISRARVMAKSLKKVGVTVDFLFSGRVAEQYTDMSCFADFRVNEGLTFVTEQGKVHLAKTLKQNLASAILREVNELDVSQYDLVLNDFEPISAWAAKRQQVPSIGISHQSALCHKVPKQGVTWLDELLLKHFAPVDMALGCHWHHFACPIMPPFVDVQAISHQHGQLILVYLPFEDADEVADFLTPFDDYQFLVYHRAKPIKPLPEHIRWYGFSRLGFKAHLAECGGVVANAGFELSSEALTLGKKLMVKPLQGQFEQGANVAALELLAAGQSMSVLDTGKLRRWLKAPSPKPINYPRTGDELATWLAQGDWQRPQDLCDSLWSQVELPDNWNYRDDS</sequence>
<dbReference type="Proteomes" id="UP000001982">
    <property type="component" value="Chromosome"/>
</dbReference>